<comment type="caution">
    <text evidence="2">The sequence shown here is derived from an EMBL/GenBank/DDBJ whole genome shotgun (WGS) entry which is preliminary data.</text>
</comment>
<evidence type="ECO:0000313" key="2">
    <source>
        <dbReference type="EMBL" id="TNN41396.1"/>
    </source>
</evidence>
<feature type="region of interest" description="Disordered" evidence="1">
    <location>
        <begin position="57"/>
        <end position="188"/>
    </location>
</feature>
<gene>
    <name evidence="2" type="ORF">EYF80_048423</name>
</gene>
<dbReference type="EMBL" id="SRLO01001111">
    <property type="protein sequence ID" value="TNN41396.1"/>
    <property type="molecule type" value="Genomic_DNA"/>
</dbReference>
<evidence type="ECO:0000313" key="3">
    <source>
        <dbReference type="Proteomes" id="UP000314294"/>
    </source>
</evidence>
<dbReference type="Proteomes" id="UP000314294">
    <property type="component" value="Unassembled WGS sequence"/>
</dbReference>
<name>A0A4Z2FJL9_9TELE</name>
<proteinExistence type="predicted"/>
<organism evidence="2 3">
    <name type="scientific">Liparis tanakae</name>
    <name type="common">Tanaka's snailfish</name>
    <dbReference type="NCBI Taxonomy" id="230148"/>
    <lineage>
        <taxon>Eukaryota</taxon>
        <taxon>Metazoa</taxon>
        <taxon>Chordata</taxon>
        <taxon>Craniata</taxon>
        <taxon>Vertebrata</taxon>
        <taxon>Euteleostomi</taxon>
        <taxon>Actinopterygii</taxon>
        <taxon>Neopterygii</taxon>
        <taxon>Teleostei</taxon>
        <taxon>Neoteleostei</taxon>
        <taxon>Acanthomorphata</taxon>
        <taxon>Eupercaria</taxon>
        <taxon>Perciformes</taxon>
        <taxon>Cottioidei</taxon>
        <taxon>Cottales</taxon>
        <taxon>Liparidae</taxon>
        <taxon>Liparis</taxon>
    </lineage>
</organism>
<evidence type="ECO:0000256" key="1">
    <source>
        <dbReference type="SAM" id="MobiDB-lite"/>
    </source>
</evidence>
<sequence>MSPPPLNTWVQWRSGVLQSEDRPQLWYLEGQRGQEELTALRWLWQPGHVHMSRVRPDALGVGEAPQQLPGDLQGRQQLPARPGGPPLNPGGPPLNPGALCSGPPLGNHVLRSGLGRCSRPGGQHAAAVTRTASPPTESRDTPPRTAGPRALEEEEEEEEASSLSSDGLRPHGGREEEEEESPAEISTH</sequence>
<protein>
    <submittedName>
        <fullName evidence="2">Uncharacterized protein</fullName>
    </submittedName>
</protein>
<feature type="compositionally biased region" description="Pro residues" evidence="1">
    <location>
        <begin position="82"/>
        <end position="95"/>
    </location>
</feature>
<reference evidence="2 3" key="1">
    <citation type="submission" date="2019-03" db="EMBL/GenBank/DDBJ databases">
        <title>First draft genome of Liparis tanakae, snailfish: a comprehensive survey of snailfish specific genes.</title>
        <authorList>
            <person name="Kim W."/>
            <person name="Song I."/>
            <person name="Jeong J.-H."/>
            <person name="Kim D."/>
            <person name="Kim S."/>
            <person name="Ryu S."/>
            <person name="Song J.Y."/>
            <person name="Lee S.K."/>
        </authorList>
    </citation>
    <scope>NUCLEOTIDE SEQUENCE [LARGE SCALE GENOMIC DNA]</scope>
    <source>
        <tissue evidence="2">Muscle</tissue>
    </source>
</reference>
<dbReference type="AlphaFoldDB" id="A0A4Z2FJL9"/>
<accession>A0A4Z2FJL9</accession>
<keyword evidence="3" id="KW-1185">Reference proteome</keyword>